<organism evidence="1 2">
    <name type="scientific">Kitasatospora viridis</name>
    <dbReference type="NCBI Taxonomy" id="281105"/>
    <lineage>
        <taxon>Bacteria</taxon>
        <taxon>Bacillati</taxon>
        <taxon>Actinomycetota</taxon>
        <taxon>Actinomycetes</taxon>
        <taxon>Kitasatosporales</taxon>
        <taxon>Streptomycetaceae</taxon>
        <taxon>Kitasatospora</taxon>
    </lineage>
</organism>
<comment type="caution">
    <text evidence="1">The sequence shown here is derived from an EMBL/GenBank/DDBJ whole genome shotgun (WGS) entry which is preliminary data.</text>
</comment>
<dbReference type="GO" id="GO:0005198">
    <property type="term" value="F:structural molecule activity"/>
    <property type="evidence" value="ECO:0007669"/>
    <property type="project" value="InterPro"/>
</dbReference>
<dbReference type="EMBL" id="VIWT01000002">
    <property type="protein sequence ID" value="TWF90981.1"/>
    <property type="molecule type" value="Genomic_DNA"/>
</dbReference>
<dbReference type="PANTHER" id="PTHR38009:SF1">
    <property type="entry name" value="CONSERVED HYPOTHETICAL PHAGE TAIL PROTEIN"/>
    <property type="match status" value="1"/>
</dbReference>
<dbReference type="InterPro" id="IPR011747">
    <property type="entry name" value="CHP02241"/>
</dbReference>
<dbReference type="PANTHER" id="PTHR38009">
    <property type="entry name" value="CONSERVED HYPOTHETICAL PHAGE TAIL PROTEIN"/>
    <property type="match status" value="1"/>
</dbReference>
<dbReference type="OrthoDB" id="9790161at2"/>
<dbReference type="Proteomes" id="UP000317940">
    <property type="component" value="Unassembled WGS sequence"/>
</dbReference>
<gene>
    <name evidence="1" type="ORF">FHX73_1293</name>
</gene>
<accession>A0A561TV60</accession>
<keyword evidence="2" id="KW-1185">Reference proteome</keyword>
<proteinExistence type="predicted"/>
<evidence type="ECO:0000313" key="2">
    <source>
        <dbReference type="Proteomes" id="UP000317940"/>
    </source>
</evidence>
<sequence length="158" mass="16827">MGQMANADGNPTVMSASTFVIQVDGIQVASFSELSGINTEVEPVEYISSGVGGIVHTKQYGKTKPPAVTLARGLDTQTYMWAWHQAVLMGDPAARKTCSLQLFAAGSSPKSATPIITYVLENAWPSRLEIGAMRAGSTDVINETVTLYCDQILMQPTG</sequence>
<dbReference type="Pfam" id="PF06841">
    <property type="entry name" value="Phage_T4_gp19"/>
    <property type="match status" value="1"/>
</dbReference>
<dbReference type="AlphaFoldDB" id="A0A561TV60"/>
<name>A0A561TV60_9ACTN</name>
<protein>
    <submittedName>
        <fullName evidence="1">Phage tail-like protein</fullName>
    </submittedName>
</protein>
<dbReference type="NCBIfam" id="TIGR02241">
    <property type="entry name" value="conserved hypothetical phage tail region protein"/>
    <property type="match status" value="1"/>
</dbReference>
<dbReference type="InterPro" id="IPR010667">
    <property type="entry name" value="Phage_T4_Gp19"/>
</dbReference>
<reference evidence="1 2" key="1">
    <citation type="submission" date="2019-06" db="EMBL/GenBank/DDBJ databases">
        <title>Sequencing the genomes of 1000 actinobacteria strains.</title>
        <authorList>
            <person name="Klenk H.-P."/>
        </authorList>
    </citation>
    <scope>NUCLEOTIDE SEQUENCE [LARGE SCALE GENOMIC DNA]</scope>
    <source>
        <strain evidence="1 2">DSM 44826</strain>
    </source>
</reference>
<evidence type="ECO:0000313" key="1">
    <source>
        <dbReference type="EMBL" id="TWF90981.1"/>
    </source>
</evidence>